<keyword evidence="2" id="KW-1185">Reference proteome</keyword>
<reference evidence="1 2" key="1">
    <citation type="journal article" date="2013" name="Genome Biol. Evol.">
        <title>Genomes of Stigonematalean cyanobacteria (subsection V) and the evolution of oxygenic photosynthesis from prokaryotes to plastids.</title>
        <authorList>
            <person name="Dagan T."/>
            <person name="Roettger M."/>
            <person name="Stucken K."/>
            <person name="Landan G."/>
            <person name="Koch R."/>
            <person name="Major P."/>
            <person name="Gould S.B."/>
            <person name="Goremykin V.V."/>
            <person name="Rippka R."/>
            <person name="Tandeau de Marsac N."/>
            <person name="Gugger M."/>
            <person name="Lockhart P.J."/>
            <person name="Allen J.F."/>
            <person name="Brune I."/>
            <person name="Maus I."/>
            <person name="Puhler A."/>
            <person name="Martin W.F."/>
        </authorList>
    </citation>
    <scope>NUCLEOTIDE SEQUENCE [LARGE SCALE GENOMIC DNA]</scope>
    <source>
        <strain evidence="1 2">PCC 7110</strain>
    </source>
</reference>
<name>A0A139XHN4_9CYAN</name>
<organism evidence="1 2">
    <name type="scientific">Scytonema hofmannii PCC 7110</name>
    <dbReference type="NCBI Taxonomy" id="128403"/>
    <lineage>
        <taxon>Bacteria</taxon>
        <taxon>Bacillati</taxon>
        <taxon>Cyanobacteriota</taxon>
        <taxon>Cyanophyceae</taxon>
        <taxon>Nostocales</taxon>
        <taxon>Scytonemataceae</taxon>
        <taxon>Scytonema</taxon>
    </lineage>
</organism>
<proteinExistence type="predicted"/>
<evidence type="ECO:0000313" key="2">
    <source>
        <dbReference type="Proteomes" id="UP000076925"/>
    </source>
</evidence>
<evidence type="ECO:0000313" key="1">
    <source>
        <dbReference type="EMBL" id="KYC44197.1"/>
    </source>
</evidence>
<comment type="caution">
    <text evidence="1">The sequence shown here is derived from an EMBL/GenBank/DDBJ whole genome shotgun (WGS) entry which is preliminary data.</text>
</comment>
<dbReference type="AlphaFoldDB" id="A0A139XHN4"/>
<gene>
    <name evidence="1" type="ORF">WA1_00170</name>
</gene>
<accession>A0A139XHN4</accession>
<sequence length="125" mass="14874">MKRIPVEIPQGTSFSFRYLQNDKPKFTIQNRDTKYFESLLMRLRDLSTLTFAEIINNRSKSLRCHLIDWKDTTEPNGFGIPNEEQIVNSAYQFQISSNEHGRVHGFFLENIFYIVWLDPNHNLYQ</sequence>
<dbReference type="EMBL" id="ANNX02000012">
    <property type="protein sequence ID" value="KYC44197.1"/>
    <property type="molecule type" value="Genomic_DNA"/>
</dbReference>
<dbReference type="STRING" id="128403.WA1_00170"/>
<dbReference type="Proteomes" id="UP000076925">
    <property type="component" value="Unassembled WGS sequence"/>
</dbReference>
<protein>
    <submittedName>
        <fullName evidence="1">Uncharacterized protein</fullName>
    </submittedName>
</protein>